<reference evidence="1" key="1">
    <citation type="submission" date="2013-12" db="EMBL/GenBank/DDBJ databases">
        <authorList>
            <person name="Aslett M."/>
        </authorList>
    </citation>
    <scope>NUCLEOTIDE SEQUENCE [LARGE SCALE GENOMIC DNA]</scope>
    <source>
        <strain evidence="1">Lindley</strain>
    </source>
</reference>
<dbReference type="WBParaSite" id="GPLIN_001625000">
    <property type="protein sequence ID" value="GPLIN_001625000"/>
    <property type="gene ID" value="GPLIN_001625000"/>
</dbReference>
<reference evidence="1" key="2">
    <citation type="submission" date="2014-05" db="EMBL/GenBank/DDBJ databases">
        <title>The genome and life-stage specific transcriptomes of Globodera pallida elucidate key aspects of plant parasitism by a cyst nematode.</title>
        <authorList>
            <person name="Cotton J.A."/>
            <person name="Lilley C.J."/>
            <person name="Jones L.M."/>
            <person name="Kikuchi T."/>
            <person name="Reid A.J."/>
            <person name="Thorpe P."/>
            <person name="Tsai I.J."/>
            <person name="Beasley H."/>
            <person name="Blok V."/>
            <person name="Cock P.J.A."/>
            <person name="Van den Akker S.E."/>
            <person name="Holroyd N."/>
            <person name="Hunt M."/>
            <person name="Mantelin S."/>
            <person name="Naghra H."/>
            <person name="Pain A."/>
            <person name="Palomares-Rius J.E."/>
            <person name="Zarowiecki M."/>
            <person name="Berriman M."/>
            <person name="Jones J.T."/>
            <person name="Urwin P.E."/>
        </authorList>
    </citation>
    <scope>NUCLEOTIDE SEQUENCE [LARGE SCALE GENOMIC DNA]</scope>
    <source>
        <strain evidence="1">Lindley</strain>
    </source>
</reference>
<sequence length="70" mass="8018">QPYGLCDRNSEMDSAQFGARLQYFNKVRFGKGYRSAFMGAEVKFNQIMIGFACPTRENAIESENWNSLPE</sequence>
<protein>
    <submittedName>
        <fullName evidence="2">Peptidase M12A domain-containing protein</fullName>
    </submittedName>
</protein>
<name>A0A183CTP2_GLOPA</name>
<evidence type="ECO:0000313" key="1">
    <source>
        <dbReference type="Proteomes" id="UP000050741"/>
    </source>
</evidence>
<accession>A0A183CTP2</accession>
<reference evidence="2" key="3">
    <citation type="submission" date="2016-06" db="UniProtKB">
        <authorList>
            <consortium name="WormBaseParasite"/>
        </authorList>
    </citation>
    <scope>IDENTIFICATION</scope>
</reference>
<keyword evidence="1" id="KW-1185">Reference proteome</keyword>
<dbReference type="Proteomes" id="UP000050741">
    <property type="component" value="Unassembled WGS sequence"/>
</dbReference>
<evidence type="ECO:0000313" key="2">
    <source>
        <dbReference type="WBParaSite" id="GPLIN_001625000"/>
    </source>
</evidence>
<proteinExistence type="predicted"/>
<organism evidence="1 2">
    <name type="scientific">Globodera pallida</name>
    <name type="common">Potato cyst nematode worm</name>
    <name type="synonym">Heterodera pallida</name>
    <dbReference type="NCBI Taxonomy" id="36090"/>
    <lineage>
        <taxon>Eukaryota</taxon>
        <taxon>Metazoa</taxon>
        <taxon>Ecdysozoa</taxon>
        <taxon>Nematoda</taxon>
        <taxon>Chromadorea</taxon>
        <taxon>Rhabditida</taxon>
        <taxon>Tylenchina</taxon>
        <taxon>Tylenchomorpha</taxon>
        <taxon>Tylenchoidea</taxon>
        <taxon>Heteroderidae</taxon>
        <taxon>Heteroderinae</taxon>
        <taxon>Globodera</taxon>
    </lineage>
</organism>
<dbReference type="AlphaFoldDB" id="A0A183CTP2"/>